<feature type="transmembrane region" description="Helical" evidence="11">
    <location>
        <begin position="147"/>
        <end position="168"/>
    </location>
</feature>
<dbReference type="Proteomes" id="UP000231960">
    <property type="component" value="Unassembled WGS sequence"/>
</dbReference>
<evidence type="ECO:0000256" key="4">
    <source>
        <dbReference type="ARBA" id="ARBA00022519"/>
    </source>
</evidence>
<evidence type="ECO:0000313" key="15">
    <source>
        <dbReference type="Proteomes" id="UP000231960"/>
    </source>
</evidence>
<dbReference type="OrthoDB" id="9775207at2"/>
<comment type="subcellular location">
    <subcellularLocation>
        <location evidence="1">Cell inner membrane</location>
        <topology evidence="1">Multi-pass membrane protein</topology>
    </subcellularLocation>
</comment>
<evidence type="ECO:0000256" key="8">
    <source>
        <dbReference type="ARBA" id="ARBA00023136"/>
    </source>
</evidence>
<evidence type="ECO:0000259" key="13">
    <source>
        <dbReference type="Pfam" id="PF21082"/>
    </source>
</evidence>
<dbReference type="FunFam" id="2.30.30.60:FF:000002">
    <property type="entry name" value="Mechanosensitive ion channel family protein"/>
    <property type="match status" value="1"/>
</dbReference>
<evidence type="ECO:0000256" key="5">
    <source>
        <dbReference type="ARBA" id="ARBA00022692"/>
    </source>
</evidence>
<keyword evidence="6 11" id="KW-1133">Transmembrane helix</keyword>
<dbReference type="InterPro" id="IPR006685">
    <property type="entry name" value="MscS_channel_2nd"/>
</dbReference>
<dbReference type="RefSeq" id="WP_100678752.1">
    <property type="nucleotide sequence ID" value="NZ_NIPO01000003.1"/>
</dbReference>
<proteinExistence type="inferred from homology"/>
<dbReference type="InterPro" id="IPR049278">
    <property type="entry name" value="MS_channel_C"/>
</dbReference>
<dbReference type="Pfam" id="PF00924">
    <property type="entry name" value="MS_channel_2nd"/>
    <property type="match status" value="1"/>
</dbReference>
<dbReference type="PANTHER" id="PTHR30414">
    <property type="entry name" value="MINICONDUCTANCE MECHANOSENSITIVE CHANNEL YBDG"/>
    <property type="match status" value="1"/>
</dbReference>
<evidence type="ECO:0000256" key="6">
    <source>
        <dbReference type="ARBA" id="ARBA00022989"/>
    </source>
</evidence>
<feature type="transmembrane region" description="Helical" evidence="11">
    <location>
        <begin position="79"/>
        <end position="99"/>
    </location>
</feature>
<keyword evidence="4" id="KW-0997">Cell inner membrane</keyword>
<organism evidence="14 15">
    <name type="scientific">Avrilella dinanensis</name>
    <dbReference type="NCBI Taxonomy" id="2008672"/>
    <lineage>
        <taxon>Bacteria</taxon>
        <taxon>Pseudomonadati</taxon>
        <taxon>Bacteroidota</taxon>
        <taxon>Flavobacteriia</taxon>
        <taxon>Flavobacteriales</taxon>
        <taxon>Flavobacteriaceae</taxon>
        <taxon>Avrilella</taxon>
    </lineage>
</organism>
<feature type="domain" description="Mechanosensitive ion channel MscS C-terminal" evidence="13">
    <location>
        <begin position="336"/>
        <end position="402"/>
    </location>
</feature>
<comment type="similarity">
    <text evidence="2">Belongs to the MscS (TC 1.A.23) family.</text>
</comment>
<reference evidence="14 15" key="1">
    <citation type="submission" date="2017-06" db="EMBL/GenBank/DDBJ databases">
        <title>Description of Avrilella dinanensis gen. nov. sp. nov.</title>
        <authorList>
            <person name="Leyer C."/>
            <person name="Sassi M."/>
            <person name="Minet J."/>
            <person name="Kayal S."/>
            <person name="Cattoir V."/>
        </authorList>
    </citation>
    <scope>NUCLEOTIDE SEQUENCE [LARGE SCALE GENOMIC DNA]</scope>
    <source>
        <strain evidence="14 15">UR159</strain>
    </source>
</reference>
<dbReference type="InterPro" id="IPR030192">
    <property type="entry name" value="YbdG"/>
</dbReference>
<feature type="transmembrane region" description="Helical" evidence="11">
    <location>
        <begin position="174"/>
        <end position="190"/>
    </location>
</feature>
<dbReference type="InterPro" id="IPR023408">
    <property type="entry name" value="MscS_beta-dom_sf"/>
</dbReference>
<dbReference type="PANTHER" id="PTHR30414:SF0">
    <property type="entry name" value="MINICONDUCTANCE MECHANOSENSITIVE CHANNEL YBDG"/>
    <property type="match status" value="1"/>
</dbReference>
<dbReference type="InterPro" id="IPR010920">
    <property type="entry name" value="LSM_dom_sf"/>
</dbReference>
<evidence type="ECO:0000256" key="2">
    <source>
        <dbReference type="ARBA" id="ARBA00008017"/>
    </source>
</evidence>
<evidence type="ECO:0000313" key="14">
    <source>
        <dbReference type="EMBL" id="PJR03013.1"/>
    </source>
</evidence>
<evidence type="ECO:0000256" key="11">
    <source>
        <dbReference type="SAM" id="Phobius"/>
    </source>
</evidence>
<feature type="domain" description="Mechanosensitive ion channel MscS" evidence="12">
    <location>
        <begin position="192"/>
        <end position="260"/>
    </location>
</feature>
<dbReference type="Gene3D" id="2.30.30.60">
    <property type="match status" value="1"/>
</dbReference>
<keyword evidence="8 11" id="KW-0472">Membrane</keyword>
<evidence type="ECO:0000256" key="7">
    <source>
        <dbReference type="ARBA" id="ARBA00023016"/>
    </source>
</evidence>
<name>A0A2M9R2P4_9FLAO</name>
<dbReference type="Pfam" id="PF21082">
    <property type="entry name" value="MS_channel_3rd"/>
    <property type="match status" value="1"/>
</dbReference>
<evidence type="ECO:0000256" key="9">
    <source>
        <dbReference type="ARBA" id="ARBA00093630"/>
    </source>
</evidence>
<dbReference type="GO" id="GO:0008381">
    <property type="term" value="F:mechanosensitive monoatomic ion channel activity"/>
    <property type="evidence" value="ECO:0007669"/>
    <property type="project" value="InterPro"/>
</dbReference>
<dbReference type="SUPFAM" id="SSF50182">
    <property type="entry name" value="Sm-like ribonucleoproteins"/>
    <property type="match status" value="1"/>
</dbReference>
<sequence length="422" mass="48214">MDTLNLYNYSFEKLQALNLSDNTLHFLNTAIWVVILILAFLIIHWVTNKLIINKVVKFILNTKNQIDDFLIKNKTLNHIGSYIPLIVLKIFIPIVFKPFPNTAEVLATIINILMLLAFLRIVHSGFKTAKDVLALKPAFKDKPLNSYLQVIDIVLYFIGGSFIFSIITGTDPKSFFISLGTASAILMLVFKDTILGLVASIQVSTNDSVRVGDWIEMPKHGADGDVIEINLNNIKVQNFDKTITTIPTYLLLSEAFKNWRGMQDAGGRRVKRALNVKISSIRFMTDEEINGLYKIEILKEFIDQRKTEIQQYNEVNQIDVNMPVNGRRMTNVGLFRAYITQYLRHNPNIHSGMTLMVRQLQPTEKGLPLELYMFTNSTVWGEYESIISNIFDHLFAAVKFFDLEIFESPASDDIRQVVNQKP</sequence>
<feature type="transmembrane region" description="Helical" evidence="11">
    <location>
        <begin position="26"/>
        <end position="47"/>
    </location>
</feature>
<dbReference type="GO" id="GO:0005886">
    <property type="term" value="C:plasma membrane"/>
    <property type="evidence" value="ECO:0007669"/>
    <property type="project" value="UniProtKB-SubCell"/>
</dbReference>
<evidence type="ECO:0000256" key="10">
    <source>
        <dbReference type="ARBA" id="ARBA00093659"/>
    </source>
</evidence>
<keyword evidence="15" id="KW-1185">Reference proteome</keyword>
<evidence type="ECO:0000259" key="12">
    <source>
        <dbReference type="Pfam" id="PF00924"/>
    </source>
</evidence>
<keyword evidence="5 11" id="KW-0812">Transmembrane</keyword>
<evidence type="ECO:0000256" key="3">
    <source>
        <dbReference type="ARBA" id="ARBA00022475"/>
    </source>
</evidence>
<keyword evidence="3" id="KW-1003">Cell membrane</keyword>
<accession>A0A2M9R2P4</accession>
<comment type="caution">
    <text evidence="14">The sequence shown here is derived from an EMBL/GenBank/DDBJ whole genome shotgun (WGS) entry which is preliminary data.</text>
</comment>
<keyword evidence="7" id="KW-0346">Stress response</keyword>
<protein>
    <recommendedName>
        <fullName evidence="9">Mechanosensing system component YbdG</fullName>
    </recommendedName>
    <alternativeName>
        <fullName evidence="10">Mechanosensitive channel homolog YbdG</fullName>
    </alternativeName>
</protein>
<dbReference type="GO" id="GO:0071470">
    <property type="term" value="P:cellular response to osmotic stress"/>
    <property type="evidence" value="ECO:0007669"/>
    <property type="project" value="InterPro"/>
</dbReference>
<dbReference type="EMBL" id="NIPO01000003">
    <property type="protein sequence ID" value="PJR03013.1"/>
    <property type="molecule type" value="Genomic_DNA"/>
</dbReference>
<dbReference type="AlphaFoldDB" id="A0A2M9R2P4"/>
<gene>
    <name evidence="14" type="ORF">CDL10_11140</name>
</gene>
<evidence type="ECO:0000256" key="1">
    <source>
        <dbReference type="ARBA" id="ARBA00004429"/>
    </source>
</evidence>
<feature type="transmembrane region" description="Helical" evidence="11">
    <location>
        <begin position="105"/>
        <end position="126"/>
    </location>
</feature>